<gene>
    <name evidence="2" type="ORF">FYJ85_05815</name>
</gene>
<dbReference type="EMBL" id="VUNS01000004">
    <property type="protein sequence ID" value="MST96561.1"/>
    <property type="molecule type" value="Genomic_DNA"/>
</dbReference>
<proteinExistence type="predicted"/>
<dbReference type="PANTHER" id="PTHR36836:SF1">
    <property type="entry name" value="COLANIC ACID BIOSYNTHESIS PROTEIN WCAK"/>
    <property type="match status" value="1"/>
</dbReference>
<sequence>MVTGMQGRAEMPELKILLGGIPLGCDNIGDEAILGCFTSLVRRLAPRAEITVCTAAEEDTAALLGVKTAPLYGFTREHPVSSFGRFVRKFDRYIWCGATGLSDYPAVGAGLLEAAQKQRVECVVWGVGMNSELNPAFFSIAGMRRKLLRAAELLTFGRVPFIDRCEARLDSRMRQRLAAALKGCSLVVVRDPQTAEELRRSGFDSAVVGADSAILQRTGKIPLVDREQVRIGFCVSAQRSIGQRAELLALWNRLTGRENYRLVLIPMNPKTDSALMRGLASGLEHPERAILLNVTRPAEAQAAAASCRVVVSSRLHLLILAANVGTPIIGIDRGSKIANFLAAFGLAPAGSVDDCDFSAVERGVEAYLADGGDAFRRAAEAARDRMLARLAAAEQLLEANLTGGA</sequence>
<dbReference type="Pfam" id="PF04230">
    <property type="entry name" value="PS_pyruv_trans"/>
    <property type="match status" value="1"/>
</dbReference>
<evidence type="ECO:0000313" key="2">
    <source>
        <dbReference type="EMBL" id="MST96561.1"/>
    </source>
</evidence>
<accession>A0A844G1M8</accession>
<keyword evidence="3" id="KW-1185">Reference proteome</keyword>
<reference evidence="2 3" key="1">
    <citation type="submission" date="2019-08" db="EMBL/GenBank/DDBJ databases">
        <title>In-depth cultivation of the pig gut microbiome towards novel bacterial diversity and tailored functional studies.</title>
        <authorList>
            <person name="Wylensek D."/>
            <person name="Hitch T.C.A."/>
            <person name="Clavel T."/>
        </authorList>
    </citation>
    <scope>NUCLEOTIDE SEQUENCE [LARGE SCALE GENOMIC DNA]</scope>
    <source>
        <strain evidence="2 3">BBE-744-WT-12</strain>
    </source>
</reference>
<protein>
    <recommendedName>
        <fullName evidence="1">Polysaccharide pyruvyl transferase domain-containing protein</fullName>
    </recommendedName>
</protein>
<feature type="domain" description="Polysaccharide pyruvyl transferase" evidence="1">
    <location>
        <begin position="27"/>
        <end position="333"/>
    </location>
</feature>
<dbReference type="Proteomes" id="UP000435649">
    <property type="component" value="Unassembled WGS sequence"/>
</dbReference>
<dbReference type="InterPro" id="IPR007345">
    <property type="entry name" value="Polysacch_pyruvyl_Trfase"/>
</dbReference>
<name>A0A844G1M8_9BACT</name>
<evidence type="ECO:0000313" key="3">
    <source>
        <dbReference type="Proteomes" id="UP000435649"/>
    </source>
</evidence>
<comment type="caution">
    <text evidence="2">The sequence shown here is derived from an EMBL/GenBank/DDBJ whole genome shotgun (WGS) entry which is preliminary data.</text>
</comment>
<dbReference type="PANTHER" id="PTHR36836">
    <property type="entry name" value="COLANIC ACID BIOSYNTHESIS PROTEIN WCAK"/>
    <property type="match status" value="1"/>
</dbReference>
<dbReference type="AlphaFoldDB" id="A0A844G1M8"/>
<evidence type="ECO:0000259" key="1">
    <source>
        <dbReference type="Pfam" id="PF04230"/>
    </source>
</evidence>
<organism evidence="2 3">
    <name type="scientific">Victivallis lenta</name>
    <dbReference type="NCBI Taxonomy" id="2606640"/>
    <lineage>
        <taxon>Bacteria</taxon>
        <taxon>Pseudomonadati</taxon>
        <taxon>Lentisphaerota</taxon>
        <taxon>Lentisphaeria</taxon>
        <taxon>Victivallales</taxon>
        <taxon>Victivallaceae</taxon>
        <taxon>Victivallis</taxon>
    </lineage>
</organism>